<gene>
    <name evidence="3" type="ORF">PCAR00345_LOCUS12496</name>
</gene>
<dbReference type="InterPro" id="IPR000120">
    <property type="entry name" value="Amidase"/>
</dbReference>
<reference evidence="3" key="1">
    <citation type="submission" date="2021-01" db="EMBL/GenBank/DDBJ databases">
        <authorList>
            <person name="Corre E."/>
            <person name="Pelletier E."/>
            <person name="Niang G."/>
            <person name="Scheremetjew M."/>
            <person name="Finn R."/>
            <person name="Kale V."/>
            <person name="Holt S."/>
            <person name="Cochrane G."/>
            <person name="Meng A."/>
            <person name="Brown T."/>
            <person name="Cohen L."/>
        </authorList>
    </citation>
    <scope>NUCLEOTIDE SEQUENCE</scope>
    <source>
        <strain evidence="3">CCMP645</strain>
    </source>
</reference>
<evidence type="ECO:0000313" key="3">
    <source>
        <dbReference type="EMBL" id="CAE0759890.1"/>
    </source>
</evidence>
<name>A0A7S4BAM3_CHRCT</name>
<proteinExistence type="predicted"/>
<feature type="domain" description="Amidase" evidence="2">
    <location>
        <begin position="217"/>
        <end position="459"/>
    </location>
</feature>
<accession>A0A7S4BAM3</accession>
<dbReference type="AlphaFoldDB" id="A0A7S4BAM3"/>
<dbReference type="InterPro" id="IPR023631">
    <property type="entry name" value="Amidase_dom"/>
</dbReference>
<dbReference type="SUPFAM" id="SSF75304">
    <property type="entry name" value="Amidase signature (AS) enzymes"/>
    <property type="match status" value="1"/>
</dbReference>
<dbReference type="PANTHER" id="PTHR11895:SF73">
    <property type="entry name" value="AMIDASE FAMILY PROTEIN"/>
    <property type="match status" value="1"/>
</dbReference>
<evidence type="ECO:0000259" key="2">
    <source>
        <dbReference type="Pfam" id="PF01425"/>
    </source>
</evidence>
<dbReference type="InterPro" id="IPR036928">
    <property type="entry name" value="AS_sf"/>
</dbReference>
<dbReference type="Pfam" id="PF01425">
    <property type="entry name" value="Amidase"/>
    <property type="match status" value="1"/>
</dbReference>
<evidence type="ECO:0000256" key="1">
    <source>
        <dbReference type="SAM" id="SignalP"/>
    </source>
</evidence>
<protein>
    <recommendedName>
        <fullName evidence="2">Amidase domain-containing protein</fullName>
    </recommendedName>
</protein>
<feature type="chain" id="PRO_5031057943" description="Amidase domain-containing protein" evidence="1">
    <location>
        <begin position="24"/>
        <end position="846"/>
    </location>
</feature>
<keyword evidence="1" id="KW-0732">Signal</keyword>
<feature type="signal peptide" evidence="1">
    <location>
        <begin position="1"/>
        <end position="23"/>
    </location>
</feature>
<dbReference type="Gene3D" id="3.90.1300.10">
    <property type="entry name" value="Amidase signature (AS) domain"/>
    <property type="match status" value="1"/>
</dbReference>
<dbReference type="PANTHER" id="PTHR11895">
    <property type="entry name" value="TRANSAMIDASE"/>
    <property type="match status" value="1"/>
</dbReference>
<organism evidence="3">
    <name type="scientific">Chrysotila carterae</name>
    <name type="common">Marine alga</name>
    <name type="synonym">Syracosphaera carterae</name>
    <dbReference type="NCBI Taxonomy" id="13221"/>
    <lineage>
        <taxon>Eukaryota</taxon>
        <taxon>Haptista</taxon>
        <taxon>Haptophyta</taxon>
        <taxon>Prymnesiophyceae</taxon>
        <taxon>Isochrysidales</taxon>
        <taxon>Isochrysidaceae</taxon>
        <taxon>Chrysotila</taxon>
    </lineage>
</organism>
<dbReference type="GO" id="GO:0050567">
    <property type="term" value="F:glutaminyl-tRNA synthase (glutamine-hydrolyzing) activity"/>
    <property type="evidence" value="ECO:0007669"/>
    <property type="project" value="TreeGrafter"/>
</dbReference>
<sequence length="846" mass="93121">MKDYGKRGVLVALACYLLPSTEAFASVTKDVSPPPVSVVVSPPSASPPLSAEEFAADVASYLTAKYAEAAQLSDDHASAVTSAIIFNTPPVQSEVVHMLSLTNGLEHWRNSVPPVDFKIEKMFSFDSQTAYDAAKMDKIAEYYYENNSPEAGLYLPRNDDMTLVREMISLPTEGNEAEDVAFELPTDVPYSGPSDLIYMGVLDIASLVQSRTVSCVDVVTTFRDRLEEYAFLGYMITPLYESALAKAAEYDALLADGTIIGQLMCIPFGMKDHHQIDEEPTSYGHILFYKQPQTIKSTVMAKLIEHGAIPLAKLSMGTLASGSVTGWGEVYSPYLNGNSGGSSCGSGSALAIGALPFVVSEETWGSIASPAANNLVSGHIPSYGGTSRGGAGLLASETDHIGFHARYLKDFGFIYNNMRTGEDPLDGDTVSVPFVNPKAVNLSDIKVLIVEGDAEWVFDEERGRWYWSSSSVSQSYGTTGWKWPERTALIKEAFDAAGVSYDTINEEDMSTQFQDYSQDPLFPDPDVPGGWLSILWQYGGGPAAFMQQGQIILENSLRKNRGCPDCSYPKNIPMKAYRAVQYAMSHFGRLFLQDPFWDKYDVVIHAGSGNVPGYQAVAGNFEQWVRTSKTFVMDYMKEQPCLHKSGGTVSGAYVTLTALPFRDHINFAIGEVIQEYAPIKANLQAKANEDALKATFANRTRCFADFYDDFTPELCPPVNSADGPIYPPGRTPGMGSACRPGNGYQHVPTEFGMEPYVPPHLMDDPMPDRGVWKYEEYADTDVCETFCKFVPTYCEHKGWDVQCSGDMRRKLESKPSGKVIKYDEQGKKINWNLHIDPDDPEAEYKN</sequence>
<dbReference type="EMBL" id="HBIZ01019885">
    <property type="protein sequence ID" value="CAE0759890.1"/>
    <property type="molecule type" value="Transcribed_RNA"/>
</dbReference>